<dbReference type="AlphaFoldDB" id="A0A832G6R3"/>
<organism evidence="2">
    <name type="scientific">Ignavibacterium album</name>
    <dbReference type="NCBI Taxonomy" id="591197"/>
    <lineage>
        <taxon>Bacteria</taxon>
        <taxon>Pseudomonadati</taxon>
        <taxon>Ignavibacteriota</taxon>
        <taxon>Ignavibacteria</taxon>
        <taxon>Ignavibacteriales</taxon>
        <taxon>Ignavibacteriaceae</taxon>
        <taxon>Ignavibacterium</taxon>
    </lineage>
</organism>
<gene>
    <name evidence="2" type="ORF">ENS56_07110</name>
</gene>
<evidence type="ECO:0008006" key="3">
    <source>
        <dbReference type="Google" id="ProtNLM"/>
    </source>
</evidence>
<name>A0A832G6R3_9BACT</name>
<proteinExistence type="predicted"/>
<comment type="caution">
    <text evidence="2">The sequence shown here is derived from an EMBL/GenBank/DDBJ whole genome shotgun (WGS) entry which is preliminary data.</text>
</comment>
<feature type="signal peptide" evidence="1">
    <location>
        <begin position="1"/>
        <end position="31"/>
    </location>
</feature>
<dbReference type="EMBL" id="DSVI01000008">
    <property type="protein sequence ID" value="HGT47786.1"/>
    <property type="molecule type" value="Genomic_DNA"/>
</dbReference>
<reference evidence="2" key="1">
    <citation type="journal article" date="2020" name="mSystems">
        <title>Genome- and Community-Level Interaction Insights into Carbon Utilization and Element Cycling Functions of Hydrothermarchaeota in Hydrothermal Sediment.</title>
        <authorList>
            <person name="Zhou Z."/>
            <person name="Liu Y."/>
            <person name="Xu W."/>
            <person name="Pan J."/>
            <person name="Luo Z.H."/>
            <person name="Li M."/>
        </authorList>
    </citation>
    <scope>NUCLEOTIDE SEQUENCE [LARGE SCALE GENOMIC DNA]</scope>
    <source>
        <strain evidence="2">SpSt-500</strain>
    </source>
</reference>
<feature type="chain" id="PRO_5032590437" description="Long-chain fatty acid transport protein" evidence="1">
    <location>
        <begin position="32"/>
        <end position="419"/>
    </location>
</feature>
<evidence type="ECO:0000313" key="2">
    <source>
        <dbReference type="EMBL" id="HGT47786.1"/>
    </source>
</evidence>
<evidence type="ECO:0000256" key="1">
    <source>
        <dbReference type="SAM" id="SignalP"/>
    </source>
</evidence>
<sequence length="419" mass="44530">MKLSKVQLFTKALVVLSLVSFVFIFSSSVFAQDGVKDNRYGGYARLYSMGDNPYIVDPDNIKYNSAYSSVYSNFFWGDIGGNNGNPEDGFGQFVGFNYQVSKGFTLGALLTRNDFLSSSSIAYLDPNSVVGIVNSNPAADVVPLNNNFTLLGSYDLGDFTVGLGVSYASTTNDFKPATGNGDKNSASQFGINLSTIGKISSSFSLDAAFSLSMPSATYTPGTGDKEEASATNLMFNARGFFKLGGKFSLVPTVMFYNSTGTYKVGSNSTDLPSFMGLGVGAGLVYQSGSLLISGGPAFMYESQTISSVSGVSPELTDSRIVFPAWNLGAEWQFTEWLVGRAGYVASTFSLTNQTPASATQVDENTRTAFGQGDVRLGVGFRFGGFTLDATVNDDVLRQGFNLIGGGVRSFAYLSGSFAF</sequence>
<keyword evidence="1" id="KW-0732">Signal</keyword>
<protein>
    <recommendedName>
        <fullName evidence="3">Long-chain fatty acid transport protein</fullName>
    </recommendedName>
</protein>
<accession>A0A832G6R3</accession>